<dbReference type="Pfam" id="PF03009">
    <property type="entry name" value="GDPD"/>
    <property type="match status" value="1"/>
</dbReference>
<keyword evidence="9" id="KW-0472">Membrane</keyword>
<evidence type="ECO:0000256" key="4">
    <source>
        <dbReference type="ARBA" id="ARBA00022692"/>
    </source>
</evidence>
<evidence type="ECO:0000313" key="13">
    <source>
        <dbReference type="Proteomes" id="UP000001058"/>
    </source>
</evidence>
<dbReference type="GO" id="GO:0008889">
    <property type="term" value="F:glycerophosphodiester phosphodiesterase activity"/>
    <property type="evidence" value="ECO:0007669"/>
    <property type="project" value="UniProtKB-EC"/>
</dbReference>
<sequence>SHRGGNLERNASGQHFLENTLPAFRNSAAIGVDLLELDVQLTRDGLAAVFHDQDLGRLCGKAFQGKRISDFNYADLPRLKISSKTDTAVLNDADFTWIPLLDEVFRAHPDKPVQIDLKVPSQQLVHVVSDLVSRYQRQRLVLWGSFLHSNSNGLYTANPEVPLFTSSSRALLLLTAYCAGRLHDIHIYESAIIMP</sequence>
<dbReference type="PANTHER" id="PTHR42758">
    <property type="entry name" value="PHOSPHATIDYLGLYCEROL PHOSPHOLIPASE C"/>
    <property type="match status" value="1"/>
</dbReference>
<dbReference type="GO" id="GO:0005737">
    <property type="term" value="C:cytoplasm"/>
    <property type="evidence" value="ECO:0007669"/>
    <property type="project" value="UniProtKB-ARBA"/>
</dbReference>
<evidence type="ECO:0000256" key="2">
    <source>
        <dbReference type="ARBA" id="ARBA00007277"/>
    </source>
</evidence>
<dbReference type="RefSeq" id="XP_002958835.1">
    <property type="nucleotide sequence ID" value="XM_002958789.1"/>
</dbReference>
<keyword evidence="7" id="KW-1133">Transmembrane helix</keyword>
<dbReference type="SUPFAM" id="SSF51695">
    <property type="entry name" value="PLC-like phosphodiesterases"/>
    <property type="match status" value="1"/>
</dbReference>
<dbReference type="KEGG" id="vcn:VOLCADRAFT_45525"/>
<protein>
    <recommendedName>
        <fullName evidence="3">glycerophosphodiester phosphodiesterase</fullName>
        <ecNumber evidence="3">3.1.4.46</ecNumber>
    </recommendedName>
</protein>
<dbReference type="GO" id="GO:0046475">
    <property type="term" value="P:glycerophospholipid catabolic process"/>
    <property type="evidence" value="ECO:0007669"/>
    <property type="project" value="TreeGrafter"/>
</dbReference>
<evidence type="ECO:0000256" key="9">
    <source>
        <dbReference type="ARBA" id="ARBA00023136"/>
    </source>
</evidence>
<dbReference type="InterPro" id="IPR052271">
    <property type="entry name" value="GDPD-Related"/>
</dbReference>
<evidence type="ECO:0000256" key="10">
    <source>
        <dbReference type="ARBA" id="ARBA00047512"/>
    </source>
</evidence>
<dbReference type="Proteomes" id="UP000001058">
    <property type="component" value="Unassembled WGS sequence"/>
</dbReference>
<dbReference type="STRING" id="3068.D8UJL0"/>
<feature type="non-terminal residue" evidence="12">
    <location>
        <position position="195"/>
    </location>
</feature>
<dbReference type="InterPro" id="IPR017946">
    <property type="entry name" value="PLC-like_Pdiesterase_TIM-brl"/>
</dbReference>
<evidence type="ECO:0000256" key="3">
    <source>
        <dbReference type="ARBA" id="ARBA00012247"/>
    </source>
</evidence>
<dbReference type="PANTHER" id="PTHR42758:SF2">
    <property type="entry name" value="PHOSPHATIDYLGLYCEROL PHOSPHOLIPASE C"/>
    <property type="match status" value="1"/>
</dbReference>
<dbReference type="InterPro" id="IPR030395">
    <property type="entry name" value="GP_PDE_dom"/>
</dbReference>
<keyword evidence="4" id="KW-0812">Transmembrane</keyword>
<evidence type="ECO:0000313" key="12">
    <source>
        <dbReference type="EMBL" id="EFJ40086.1"/>
    </source>
</evidence>
<dbReference type="InParanoid" id="D8UJL0"/>
<reference evidence="12 13" key="1">
    <citation type="journal article" date="2010" name="Science">
        <title>Genomic analysis of organismal complexity in the multicellular green alga Volvox carteri.</title>
        <authorList>
            <person name="Prochnik S.E."/>
            <person name="Umen J."/>
            <person name="Nedelcu A.M."/>
            <person name="Hallmann A."/>
            <person name="Miller S.M."/>
            <person name="Nishii I."/>
            <person name="Ferris P."/>
            <person name="Kuo A."/>
            <person name="Mitros T."/>
            <person name="Fritz-Laylin L.K."/>
            <person name="Hellsten U."/>
            <person name="Chapman J."/>
            <person name="Simakov O."/>
            <person name="Rensing S.A."/>
            <person name="Terry A."/>
            <person name="Pangilinan J."/>
            <person name="Kapitonov V."/>
            <person name="Jurka J."/>
            <person name="Salamov A."/>
            <person name="Shapiro H."/>
            <person name="Schmutz J."/>
            <person name="Grimwood J."/>
            <person name="Lindquist E."/>
            <person name="Lucas S."/>
            <person name="Grigoriev I.V."/>
            <person name="Schmitt R."/>
            <person name="Kirk D."/>
            <person name="Rokhsar D.S."/>
        </authorList>
    </citation>
    <scope>NUCLEOTIDE SEQUENCE [LARGE SCALE GENOMIC DNA]</scope>
    <source>
        <strain evidence="13">f. Nagariensis / Eve</strain>
    </source>
</reference>
<evidence type="ECO:0000256" key="6">
    <source>
        <dbReference type="ARBA" id="ARBA00022801"/>
    </source>
</evidence>
<dbReference type="EC" id="3.1.4.46" evidence="3"/>
<dbReference type="OrthoDB" id="1058301at2759"/>
<dbReference type="AlphaFoldDB" id="D8UJL0"/>
<keyword evidence="8" id="KW-0443">Lipid metabolism</keyword>
<keyword evidence="13" id="KW-1185">Reference proteome</keyword>
<gene>
    <name evidence="12" type="ORF">VOLCADRAFT_45525</name>
</gene>
<dbReference type="GO" id="GO:0006071">
    <property type="term" value="P:glycerol metabolic process"/>
    <property type="evidence" value="ECO:0007669"/>
    <property type="project" value="UniProtKB-KW"/>
</dbReference>
<keyword evidence="5" id="KW-0319">Glycerol metabolism</keyword>
<proteinExistence type="inferred from homology"/>
<feature type="domain" description="GP-PDE" evidence="11">
    <location>
        <begin position="1"/>
        <end position="195"/>
    </location>
</feature>
<dbReference type="Gene3D" id="3.20.20.190">
    <property type="entry name" value="Phosphatidylinositol (PI) phosphodiesterase"/>
    <property type="match status" value="1"/>
</dbReference>
<dbReference type="GeneID" id="9628294"/>
<evidence type="ECO:0000256" key="8">
    <source>
        <dbReference type="ARBA" id="ARBA00023098"/>
    </source>
</evidence>
<comment type="subcellular location">
    <subcellularLocation>
        <location evidence="1">Membrane</location>
    </subcellularLocation>
</comment>
<feature type="non-terminal residue" evidence="12">
    <location>
        <position position="1"/>
    </location>
</feature>
<evidence type="ECO:0000256" key="7">
    <source>
        <dbReference type="ARBA" id="ARBA00022989"/>
    </source>
</evidence>
<dbReference type="EMBL" id="GL378428">
    <property type="protein sequence ID" value="EFJ40086.1"/>
    <property type="molecule type" value="Genomic_DNA"/>
</dbReference>
<dbReference type="PROSITE" id="PS51704">
    <property type="entry name" value="GP_PDE"/>
    <property type="match status" value="1"/>
</dbReference>
<comment type="catalytic activity">
    <reaction evidence="10">
        <text>a sn-glycero-3-phosphodiester + H2O = an alcohol + sn-glycerol 3-phosphate + H(+)</text>
        <dbReference type="Rhea" id="RHEA:12969"/>
        <dbReference type="ChEBI" id="CHEBI:15377"/>
        <dbReference type="ChEBI" id="CHEBI:15378"/>
        <dbReference type="ChEBI" id="CHEBI:30879"/>
        <dbReference type="ChEBI" id="CHEBI:57597"/>
        <dbReference type="ChEBI" id="CHEBI:83408"/>
        <dbReference type="EC" id="3.1.4.46"/>
    </reaction>
</comment>
<accession>D8UJL0</accession>
<comment type="similarity">
    <text evidence="2">Belongs to the glycerophosphoryl diester phosphodiesterase family.</text>
</comment>
<dbReference type="GO" id="GO:0016020">
    <property type="term" value="C:membrane"/>
    <property type="evidence" value="ECO:0007669"/>
    <property type="project" value="UniProtKB-SubCell"/>
</dbReference>
<name>D8UJL0_VOLCA</name>
<evidence type="ECO:0000256" key="5">
    <source>
        <dbReference type="ARBA" id="ARBA00022798"/>
    </source>
</evidence>
<organism evidence="13">
    <name type="scientific">Volvox carteri f. nagariensis</name>
    <dbReference type="NCBI Taxonomy" id="3068"/>
    <lineage>
        <taxon>Eukaryota</taxon>
        <taxon>Viridiplantae</taxon>
        <taxon>Chlorophyta</taxon>
        <taxon>core chlorophytes</taxon>
        <taxon>Chlorophyceae</taxon>
        <taxon>CS clade</taxon>
        <taxon>Chlamydomonadales</taxon>
        <taxon>Volvocaceae</taxon>
        <taxon>Volvox</taxon>
    </lineage>
</organism>
<evidence type="ECO:0000259" key="11">
    <source>
        <dbReference type="PROSITE" id="PS51704"/>
    </source>
</evidence>
<evidence type="ECO:0000256" key="1">
    <source>
        <dbReference type="ARBA" id="ARBA00004370"/>
    </source>
</evidence>
<dbReference type="eggNOG" id="KOG2258">
    <property type="taxonomic scope" value="Eukaryota"/>
</dbReference>
<keyword evidence="6" id="KW-0378">Hydrolase</keyword>